<proteinExistence type="predicted"/>
<evidence type="ECO:0000313" key="2">
    <source>
        <dbReference type="Proteomes" id="UP000190198"/>
    </source>
</evidence>
<reference evidence="1 2" key="1">
    <citation type="submission" date="2016-11" db="EMBL/GenBank/DDBJ databases">
        <title>Mixed transmission modes and dynamic genome evolution in an obligate animal-bacterial symbiosis.</title>
        <authorList>
            <person name="Russell S.L."/>
            <person name="Corbett-Detig R.B."/>
            <person name="Cavanaugh C.M."/>
        </authorList>
    </citation>
    <scope>NUCLEOTIDE SEQUENCE [LARGE SCALE GENOMIC DNA]</scope>
    <source>
        <strain evidence="1">Sp-SM6</strain>
    </source>
</reference>
<name>A0A1T2KSL6_9GAMM</name>
<gene>
    <name evidence="1" type="ORF">BOW52_11105</name>
</gene>
<comment type="caution">
    <text evidence="1">The sequence shown here is derived from an EMBL/GenBank/DDBJ whole genome shotgun (WGS) entry which is preliminary data.</text>
</comment>
<dbReference type="EMBL" id="MPRK01000369">
    <property type="protein sequence ID" value="OOZ35837.1"/>
    <property type="molecule type" value="Genomic_DNA"/>
</dbReference>
<protein>
    <submittedName>
        <fullName evidence="1">Uncharacterized protein</fullName>
    </submittedName>
</protein>
<organism evidence="1 2">
    <name type="scientific">Solemya elarraichensis gill symbiont</name>
    <dbReference type="NCBI Taxonomy" id="1918949"/>
    <lineage>
        <taxon>Bacteria</taxon>
        <taxon>Pseudomonadati</taxon>
        <taxon>Pseudomonadota</taxon>
        <taxon>Gammaproteobacteria</taxon>
        <taxon>sulfur-oxidizing symbionts</taxon>
    </lineage>
</organism>
<dbReference type="AlphaFoldDB" id="A0A1T2KSL6"/>
<dbReference type="Proteomes" id="UP000190198">
    <property type="component" value="Unassembled WGS sequence"/>
</dbReference>
<accession>A0A1T2KSL6</accession>
<sequence>MTSRDKKRQELIEKWVKQGGFRGRINAFCIECIYDPYVKVAWRKQVEKCTAPNCPLFDIRPCSENSLDG</sequence>
<evidence type="ECO:0000313" key="1">
    <source>
        <dbReference type="EMBL" id="OOZ35837.1"/>
    </source>
</evidence>
<keyword evidence="2" id="KW-1185">Reference proteome</keyword>